<keyword evidence="2" id="KW-1185">Reference proteome</keyword>
<dbReference type="EMBL" id="KZ772679">
    <property type="protein sequence ID" value="PTQ47846.1"/>
    <property type="molecule type" value="Genomic_DNA"/>
</dbReference>
<evidence type="ECO:0000313" key="2">
    <source>
        <dbReference type="Proteomes" id="UP000244005"/>
    </source>
</evidence>
<accession>A0A2R6XP95</accession>
<dbReference type="Proteomes" id="UP000244005">
    <property type="component" value="Unassembled WGS sequence"/>
</dbReference>
<reference evidence="2" key="1">
    <citation type="journal article" date="2017" name="Cell">
        <title>Insights into land plant evolution garnered from the Marchantia polymorpha genome.</title>
        <authorList>
            <person name="Bowman J.L."/>
            <person name="Kohchi T."/>
            <person name="Yamato K.T."/>
            <person name="Jenkins J."/>
            <person name="Shu S."/>
            <person name="Ishizaki K."/>
            <person name="Yamaoka S."/>
            <person name="Nishihama R."/>
            <person name="Nakamura Y."/>
            <person name="Berger F."/>
            <person name="Adam C."/>
            <person name="Aki S.S."/>
            <person name="Althoff F."/>
            <person name="Araki T."/>
            <person name="Arteaga-Vazquez M.A."/>
            <person name="Balasubrmanian S."/>
            <person name="Barry K."/>
            <person name="Bauer D."/>
            <person name="Boehm C.R."/>
            <person name="Briginshaw L."/>
            <person name="Caballero-Perez J."/>
            <person name="Catarino B."/>
            <person name="Chen F."/>
            <person name="Chiyoda S."/>
            <person name="Chovatia M."/>
            <person name="Davies K.M."/>
            <person name="Delmans M."/>
            <person name="Demura T."/>
            <person name="Dierschke T."/>
            <person name="Dolan L."/>
            <person name="Dorantes-Acosta A.E."/>
            <person name="Eklund D.M."/>
            <person name="Florent S.N."/>
            <person name="Flores-Sandoval E."/>
            <person name="Fujiyama A."/>
            <person name="Fukuzawa H."/>
            <person name="Galik B."/>
            <person name="Grimanelli D."/>
            <person name="Grimwood J."/>
            <person name="Grossniklaus U."/>
            <person name="Hamada T."/>
            <person name="Haseloff J."/>
            <person name="Hetherington A.J."/>
            <person name="Higo A."/>
            <person name="Hirakawa Y."/>
            <person name="Hundley H.N."/>
            <person name="Ikeda Y."/>
            <person name="Inoue K."/>
            <person name="Inoue S.I."/>
            <person name="Ishida S."/>
            <person name="Jia Q."/>
            <person name="Kakita M."/>
            <person name="Kanazawa T."/>
            <person name="Kawai Y."/>
            <person name="Kawashima T."/>
            <person name="Kennedy M."/>
            <person name="Kinose K."/>
            <person name="Kinoshita T."/>
            <person name="Kohara Y."/>
            <person name="Koide E."/>
            <person name="Komatsu K."/>
            <person name="Kopischke S."/>
            <person name="Kubo M."/>
            <person name="Kyozuka J."/>
            <person name="Lagercrantz U."/>
            <person name="Lin S.S."/>
            <person name="Lindquist E."/>
            <person name="Lipzen A.M."/>
            <person name="Lu C.W."/>
            <person name="De Luna E."/>
            <person name="Martienssen R.A."/>
            <person name="Minamino N."/>
            <person name="Mizutani M."/>
            <person name="Mizutani M."/>
            <person name="Mochizuki N."/>
            <person name="Monte I."/>
            <person name="Mosher R."/>
            <person name="Nagasaki H."/>
            <person name="Nakagami H."/>
            <person name="Naramoto S."/>
            <person name="Nishitani K."/>
            <person name="Ohtani M."/>
            <person name="Okamoto T."/>
            <person name="Okumura M."/>
            <person name="Phillips J."/>
            <person name="Pollak B."/>
            <person name="Reinders A."/>
            <person name="Rovekamp M."/>
            <person name="Sano R."/>
            <person name="Sawa S."/>
            <person name="Schmid M.W."/>
            <person name="Shirakawa M."/>
            <person name="Solano R."/>
            <person name="Spunde A."/>
            <person name="Suetsugu N."/>
            <person name="Sugano S."/>
            <person name="Sugiyama A."/>
            <person name="Sun R."/>
            <person name="Suzuki Y."/>
            <person name="Takenaka M."/>
            <person name="Takezawa D."/>
            <person name="Tomogane H."/>
            <person name="Tsuzuki M."/>
            <person name="Ueda T."/>
            <person name="Umeda M."/>
            <person name="Ward J.M."/>
            <person name="Watanabe Y."/>
            <person name="Yazaki K."/>
            <person name="Yokoyama R."/>
            <person name="Yoshitake Y."/>
            <person name="Yotsui I."/>
            <person name="Zachgo S."/>
            <person name="Schmutz J."/>
        </authorList>
    </citation>
    <scope>NUCLEOTIDE SEQUENCE [LARGE SCALE GENOMIC DNA]</scope>
    <source>
        <strain evidence="2">Tak-1</strain>
    </source>
</reference>
<proteinExistence type="predicted"/>
<evidence type="ECO:0000313" key="1">
    <source>
        <dbReference type="EMBL" id="PTQ47846.1"/>
    </source>
</evidence>
<gene>
    <name evidence="1" type="ORF">MARPO_0007s0210</name>
</gene>
<protein>
    <submittedName>
        <fullName evidence="1">Uncharacterized protein</fullName>
    </submittedName>
</protein>
<name>A0A2R6XP95_MARPO</name>
<dbReference type="AlphaFoldDB" id="A0A2R6XP95"/>
<sequence length="79" mass="8746">MHVIICGSGGLAFARPSTNFKLNKEFKSTLQFRERKSTSKNIVVHAAVFSLDSSSTTAGKRLQVFDSMVHVWRCVSDAL</sequence>
<organism evidence="1 2">
    <name type="scientific">Marchantia polymorpha</name>
    <name type="common">Common liverwort</name>
    <name type="synonym">Marchantia aquatica</name>
    <dbReference type="NCBI Taxonomy" id="3197"/>
    <lineage>
        <taxon>Eukaryota</taxon>
        <taxon>Viridiplantae</taxon>
        <taxon>Streptophyta</taxon>
        <taxon>Embryophyta</taxon>
        <taxon>Marchantiophyta</taxon>
        <taxon>Marchantiopsida</taxon>
        <taxon>Marchantiidae</taxon>
        <taxon>Marchantiales</taxon>
        <taxon>Marchantiaceae</taxon>
        <taxon>Marchantia</taxon>
    </lineage>
</organism>
<dbReference type="Gramene" id="Mp3g02210.1">
    <property type="protein sequence ID" value="Mp3g02210.1.cds1"/>
    <property type="gene ID" value="Mp3g02210"/>
</dbReference>